<evidence type="ECO:0000256" key="5">
    <source>
        <dbReference type="ARBA" id="ARBA00022605"/>
    </source>
</evidence>
<sequence length="386" mass="42188">MASLDRTKSILADLIAYPSISSDSNVEVIGYMAQRLQDLGADVQLQFTPDGQKANLFGTIGPDKPGGIVLSGHSDVVPVDDQDWTLDPFEMIERDGKLFGRGTCDMKGFIAAALAKAEDFTEGTLTRPVHFSFTYDEETGCIGAKALADWLEQHDIRPSMAIIGEPTMMQVIEGHKGCCEYTTHFHGRAGHGSMPDLGVNAVEYAVRYVARLMEMGEELKRRAPTNSRFDPPWTTINTGSLMGGKIHNVIPETASVQWEFRPVQDSDFDYVKSESDNYVRSVLLPAMQRVDPAAEIRTEIIGEVAGLEPADINEARDILMELTGSNTSGVVPFGTEAGIFRALGMSVAVCGPGSIEQAHKPDEFLAIDQLQKCLQMLDGLEKKLRS</sequence>
<evidence type="ECO:0000259" key="10">
    <source>
        <dbReference type="Pfam" id="PF07687"/>
    </source>
</evidence>
<reference evidence="11 12" key="1">
    <citation type="submission" date="2016-10" db="EMBL/GenBank/DDBJ databases">
        <authorList>
            <person name="de Groot N.N."/>
        </authorList>
    </citation>
    <scope>NUCLEOTIDE SEQUENCE [LARGE SCALE GENOMIC DNA]</scope>
    <source>
        <strain evidence="11 12">DSM 29433</strain>
    </source>
</reference>
<evidence type="ECO:0000313" key="11">
    <source>
        <dbReference type="EMBL" id="SFR98752.1"/>
    </source>
</evidence>
<comment type="similarity">
    <text evidence="2">Belongs to the peptidase M20A family. ArgE subfamily.</text>
</comment>
<dbReference type="Pfam" id="PF07687">
    <property type="entry name" value="M20_dimer"/>
    <property type="match status" value="1"/>
</dbReference>
<feature type="domain" description="Peptidase M20 dimerisation" evidence="10">
    <location>
        <begin position="174"/>
        <end position="283"/>
    </location>
</feature>
<dbReference type="STRING" id="1123755.SAMN05444714_0214"/>
<evidence type="ECO:0000256" key="1">
    <source>
        <dbReference type="ARBA" id="ARBA00001947"/>
    </source>
</evidence>
<evidence type="ECO:0000313" key="12">
    <source>
        <dbReference type="Proteomes" id="UP000198926"/>
    </source>
</evidence>
<dbReference type="SUPFAM" id="SSF53187">
    <property type="entry name" value="Zn-dependent exopeptidases"/>
    <property type="match status" value="1"/>
</dbReference>
<keyword evidence="5" id="KW-0028">Amino-acid biosynthesis</keyword>
<dbReference type="Gene3D" id="3.30.70.360">
    <property type="match status" value="1"/>
</dbReference>
<keyword evidence="9" id="KW-0170">Cobalt</keyword>
<dbReference type="InterPro" id="IPR001261">
    <property type="entry name" value="ArgE/DapE_CS"/>
</dbReference>
<evidence type="ECO:0000256" key="4">
    <source>
        <dbReference type="ARBA" id="ARBA00022571"/>
    </source>
</evidence>
<dbReference type="CDD" id="cd03894">
    <property type="entry name" value="M20_ArgE"/>
    <property type="match status" value="1"/>
</dbReference>
<dbReference type="Gene3D" id="3.40.630.10">
    <property type="entry name" value="Zn peptidases"/>
    <property type="match status" value="1"/>
</dbReference>
<dbReference type="NCBIfam" id="NF005710">
    <property type="entry name" value="PRK07522.1"/>
    <property type="match status" value="1"/>
</dbReference>
<dbReference type="SUPFAM" id="SSF55031">
    <property type="entry name" value="Bacterial exopeptidase dimerisation domain"/>
    <property type="match status" value="1"/>
</dbReference>
<dbReference type="InterPro" id="IPR036264">
    <property type="entry name" value="Bact_exopeptidase_dim_dom"/>
</dbReference>
<keyword evidence="6" id="KW-0479">Metal-binding</keyword>
<dbReference type="InterPro" id="IPR050072">
    <property type="entry name" value="Peptidase_M20A"/>
</dbReference>
<dbReference type="GO" id="GO:0006526">
    <property type="term" value="P:L-arginine biosynthetic process"/>
    <property type="evidence" value="ECO:0007669"/>
    <property type="project" value="UniProtKB-KW"/>
</dbReference>
<keyword evidence="7" id="KW-0378">Hydrolase</keyword>
<evidence type="ECO:0000256" key="8">
    <source>
        <dbReference type="ARBA" id="ARBA00022833"/>
    </source>
</evidence>
<keyword evidence="4" id="KW-0055">Arginine biosynthesis</keyword>
<dbReference type="AlphaFoldDB" id="A0A1I6L5P4"/>
<dbReference type="PANTHER" id="PTHR43808">
    <property type="entry name" value="ACETYLORNITHINE DEACETYLASE"/>
    <property type="match status" value="1"/>
</dbReference>
<dbReference type="PROSITE" id="PS00759">
    <property type="entry name" value="ARGE_DAPE_CPG2_2"/>
    <property type="match status" value="1"/>
</dbReference>
<evidence type="ECO:0000256" key="7">
    <source>
        <dbReference type="ARBA" id="ARBA00022801"/>
    </source>
</evidence>
<protein>
    <submittedName>
        <fullName evidence="11">Acetylornithine deacetylase</fullName>
    </submittedName>
</protein>
<evidence type="ECO:0000256" key="3">
    <source>
        <dbReference type="ARBA" id="ARBA00022490"/>
    </source>
</evidence>
<gene>
    <name evidence="11" type="ORF">SAMN05444714_0214</name>
</gene>
<evidence type="ECO:0000256" key="9">
    <source>
        <dbReference type="ARBA" id="ARBA00023285"/>
    </source>
</evidence>
<dbReference type="RefSeq" id="WP_242649698.1">
    <property type="nucleotide sequence ID" value="NZ_FOZM01000001.1"/>
</dbReference>
<proteinExistence type="inferred from homology"/>
<dbReference type="PANTHER" id="PTHR43808:SF31">
    <property type="entry name" value="N-ACETYL-L-CITRULLINE DEACETYLASE"/>
    <property type="match status" value="1"/>
</dbReference>
<evidence type="ECO:0000256" key="6">
    <source>
        <dbReference type="ARBA" id="ARBA00022723"/>
    </source>
</evidence>
<evidence type="ECO:0000256" key="2">
    <source>
        <dbReference type="ARBA" id="ARBA00005691"/>
    </source>
</evidence>
<keyword evidence="12" id="KW-1185">Reference proteome</keyword>
<keyword evidence="8" id="KW-0862">Zinc</keyword>
<keyword evidence="3" id="KW-0963">Cytoplasm</keyword>
<dbReference type="GO" id="GO:0046872">
    <property type="term" value="F:metal ion binding"/>
    <property type="evidence" value="ECO:0007669"/>
    <property type="project" value="UniProtKB-KW"/>
</dbReference>
<dbReference type="Pfam" id="PF01546">
    <property type="entry name" value="Peptidase_M20"/>
    <property type="match status" value="1"/>
</dbReference>
<dbReference type="NCBIfam" id="TIGR01892">
    <property type="entry name" value="AcOrn-deacetyl"/>
    <property type="match status" value="1"/>
</dbReference>
<dbReference type="InterPro" id="IPR010169">
    <property type="entry name" value="AcOrn-deacetyl"/>
</dbReference>
<dbReference type="InterPro" id="IPR011650">
    <property type="entry name" value="Peptidase_M20_dimer"/>
</dbReference>
<dbReference type="Proteomes" id="UP000198926">
    <property type="component" value="Unassembled WGS sequence"/>
</dbReference>
<dbReference type="EMBL" id="FOZM01000001">
    <property type="protein sequence ID" value="SFR98752.1"/>
    <property type="molecule type" value="Genomic_DNA"/>
</dbReference>
<dbReference type="InterPro" id="IPR002933">
    <property type="entry name" value="Peptidase_M20"/>
</dbReference>
<accession>A0A1I6L5P4</accession>
<name>A0A1I6L5P4_9RHOB</name>
<dbReference type="GO" id="GO:0008777">
    <property type="term" value="F:acetylornithine deacetylase activity"/>
    <property type="evidence" value="ECO:0007669"/>
    <property type="project" value="TreeGrafter"/>
</dbReference>
<organism evidence="11 12">
    <name type="scientific">Yoonia litorea</name>
    <dbReference type="NCBI Taxonomy" id="1123755"/>
    <lineage>
        <taxon>Bacteria</taxon>
        <taxon>Pseudomonadati</taxon>
        <taxon>Pseudomonadota</taxon>
        <taxon>Alphaproteobacteria</taxon>
        <taxon>Rhodobacterales</taxon>
        <taxon>Paracoccaceae</taxon>
        <taxon>Yoonia</taxon>
    </lineage>
</organism>
<comment type="cofactor">
    <cofactor evidence="1">
        <name>Zn(2+)</name>
        <dbReference type="ChEBI" id="CHEBI:29105"/>
    </cofactor>
</comment>